<dbReference type="PANTHER" id="PTHR43689">
    <property type="entry name" value="HYDROLASE"/>
    <property type="match status" value="1"/>
</dbReference>
<dbReference type="EMBL" id="VLLL01000005">
    <property type="protein sequence ID" value="TWJ15997.1"/>
    <property type="molecule type" value="Genomic_DNA"/>
</dbReference>
<dbReference type="AlphaFoldDB" id="A0A562VDV8"/>
<dbReference type="GO" id="GO:0003824">
    <property type="term" value="F:catalytic activity"/>
    <property type="evidence" value="ECO:0007669"/>
    <property type="project" value="UniProtKB-ARBA"/>
</dbReference>
<dbReference type="SUPFAM" id="SSF53474">
    <property type="entry name" value="alpha/beta-Hydrolases"/>
    <property type="match status" value="1"/>
</dbReference>
<evidence type="ECO:0000259" key="1">
    <source>
        <dbReference type="Pfam" id="PF12697"/>
    </source>
</evidence>
<dbReference type="Proteomes" id="UP000321617">
    <property type="component" value="Unassembled WGS sequence"/>
</dbReference>
<organism evidence="2 3">
    <name type="scientific">Stackebrandtia albiflava</name>
    <dbReference type="NCBI Taxonomy" id="406432"/>
    <lineage>
        <taxon>Bacteria</taxon>
        <taxon>Bacillati</taxon>
        <taxon>Actinomycetota</taxon>
        <taxon>Actinomycetes</taxon>
        <taxon>Glycomycetales</taxon>
        <taxon>Glycomycetaceae</taxon>
        <taxon>Stackebrandtia</taxon>
    </lineage>
</organism>
<evidence type="ECO:0000313" key="2">
    <source>
        <dbReference type="EMBL" id="TWJ15997.1"/>
    </source>
</evidence>
<dbReference type="Gene3D" id="3.40.50.1820">
    <property type="entry name" value="alpha/beta hydrolase"/>
    <property type="match status" value="1"/>
</dbReference>
<gene>
    <name evidence="2" type="ORF">LX16_1717</name>
</gene>
<dbReference type="InterPro" id="IPR029058">
    <property type="entry name" value="AB_hydrolase_fold"/>
</dbReference>
<comment type="caution">
    <text evidence="2">The sequence shown here is derived from an EMBL/GenBank/DDBJ whole genome shotgun (WGS) entry which is preliminary data.</text>
</comment>
<reference evidence="2 3" key="1">
    <citation type="journal article" date="2013" name="Stand. Genomic Sci.">
        <title>Genomic Encyclopedia of Type Strains, Phase I: The one thousand microbial genomes (KMG-I) project.</title>
        <authorList>
            <person name="Kyrpides N.C."/>
            <person name="Woyke T."/>
            <person name="Eisen J.A."/>
            <person name="Garrity G."/>
            <person name="Lilburn T.G."/>
            <person name="Beck B.J."/>
            <person name="Whitman W.B."/>
            <person name="Hugenholtz P."/>
            <person name="Klenk H.P."/>
        </authorList>
    </citation>
    <scope>NUCLEOTIDE SEQUENCE [LARGE SCALE GENOMIC DNA]</scope>
    <source>
        <strain evidence="2 3">DSM 45044</strain>
    </source>
</reference>
<feature type="domain" description="AB hydrolase-1" evidence="1">
    <location>
        <begin position="2"/>
        <end position="210"/>
    </location>
</feature>
<protein>
    <submittedName>
        <fullName evidence="2">Pimeloyl-ACP methyl ester carboxylesterase</fullName>
    </submittedName>
</protein>
<dbReference type="Pfam" id="PF12697">
    <property type="entry name" value="Abhydrolase_6"/>
    <property type="match status" value="1"/>
</dbReference>
<evidence type="ECO:0000313" key="3">
    <source>
        <dbReference type="Proteomes" id="UP000321617"/>
    </source>
</evidence>
<accession>A0A562VDV8</accession>
<dbReference type="PANTHER" id="PTHR43689:SF38">
    <property type="entry name" value="AB HYDROLASE-1 DOMAIN-CONTAINING PROTEIN"/>
    <property type="match status" value="1"/>
</dbReference>
<proteinExistence type="predicted"/>
<keyword evidence="3" id="KW-1185">Reference proteome</keyword>
<dbReference type="InterPro" id="IPR000073">
    <property type="entry name" value="AB_hydrolase_1"/>
</dbReference>
<name>A0A562VDV8_9ACTN</name>
<sequence length="229" mass="24362">MFVHPLGHGSRVWRRQREALAGRYEVITVDLPGHGGTPGPFTLTAAVGALTPHLSRGAHLVAMGDGCLVAVLAALACRDRLPGLVLSSPRIRPSLPPPLYRVAAAITPTPVLRLFAAARNLRSREVREAVDAGLREVGGDIRRQIAVKVAHTDLTPRLRHLTVPTLVLCGERDPAGCRESGVIAGMLPAARRETVPGAGAFPNLEAAAAFDRIVTGFVDGHSRPQRHDP</sequence>